<dbReference type="InterPro" id="IPR002560">
    <property type="entry name" value="Transposase_DDE"/>
</dbReference>
<dbReference type="OrthoDB" id="141013at2157"/>
<dbReference type="KEGG" id="mcj:MCON_0188"/>
<dbReference type="InterPro" id="IPR032877">
    <property type="entry name" value="Transposase_HTH"/>
</dbReference>
<dbReference type="NCBIfam" id="NF033550">
    <property type="entry name" value="transpos_ISL3"/>
    <property type="match status" value="1"/>
</dbReference>
<dbReference type="InterPro" id="IPR047951">
    <property type="entry name" value="Transpos_ISL3"/>
</dbReference>
<dbReference type="InParanoid" id="F4BUL3"/>
<dbReference type="PANTHER" id="PTHR33498">
    <property type="entry name" value="TRANSPOSASE FOR INSERTION SEQUENCE ELEMENT IS1557"/>
    <property type="match status" value="1"/>
</dbReference>
<proteinExistence type="predicted"/>
<evidence type="ECO:0000313" key="6">
    <source>
        <dbReference type="Proteomes" id="UP000007807"/>
    </source>
</evidence>
<dbReference type="AlphaFoldDB" id="F4BUL3"/>
<dbReference type="KEGG" id="mcj:MCON_2327"/>
<protein>
    <submittedName>
        <fullName evidence="4">Transposase</fullName>
    </submittedName>
</protein>
<evidence type="ECO:0000259" key="2">
    <source>
        <dbReference type="Pfam" id="PF13542"/>
    </source>
</evidence>
<dbReference type="Proteomes" id="UP000007807">
    <property type="component" value="Chromosome"/>
</dbReference>
<dbReference type="HOGENOM" id="CLU_041900_0_1_2"/>
<name>F4BUL3_METSG</name>
<dbReference type="Pfam" id="PF13542">
    <property type="entry name" value="HTH_Tnp_ISL3"/>
    <property type="match status" value="1"/>
</dbReference>
<evidence type="ECO:0000313" key="4">
    <source>
        <dbReference type="EMBL" id="AEB67088.1"/>
    </source>
</evidence>
<evidence type="ECO:0000313" key="5">
    <source>
        <dbReference type="EMBL" id="AEB68803.1"/>
    </source>
</evidence>
<evidence type="ECO:0000259" key="1">
    <source>
        <dbReference type="Pfam" id="PF01610"/>
    </source>
</evidence>
<keyword evidence="6" id="KW-1185">Reference proteome</keyword>
<feature type="domain" description="Transposase IS204/IS1001/IS1096/IS1165 DDE" evidence="1">
    <location>
        <begin position="159"/>
        <end position="393"/>
    </location>
</feature>
<dbReference type="Pfam" id="PF01610">
    <property type="entry name" value="DDE_Tnp_ISL3"/>
    <property type="match status" value="1"/>
</dbReference>
<feature type="domain" description="Transposase IS204/IS1001/IS1096/IS1165 zinc-finger" evidence="3">
    <location>
        <begin position="45"/>
        <end position="89"/>
    </location>
</feature>
<sequence length="406" mass="46922">MSISQEALFKIALNLEDPWYIKTIDFSAEGKQLDIHVDFEPGSKFPCAKCGNPGCSVHDTIERTWRHLNFFQFKTYIHCRVPRTICEDCGVKQSKVPWARKGSGFTLLMDSLIVLMAQYMTVTAIAEMIDEHDTRIWRVLQHYVAEARSNEDFSMVKSIGVDETSRAKGHKYVSVFIDLDESRVIHVCEGKDASTIGSFKDDLEQHNGSSENIENFCCDMSPAFISGIENSFPNASITFDKFHVMKLMNEAVDKVRREEQSHNALLKRTRYIWLKNPENLTANQNKMLTPLKSIRLKTMRAYNIKLALRDFWSYEYRKSAEDYLKRWYYWATHSRLDPVIECAKMIKNHWNGVTNYIKTKIDNGILEGTNSLIQAAKDSARGFRSTKNFITIIYIRTGKLKFNLPT</sequence>
<dbReference type="STRING" id="990316.MCON_0188"/>
<evidence type="ECO:0000259" key="3">
    <source>
        <dbReference type="Pfam" id="PF14690"/>
    </source>
</evidence>
<reference evidence="4 6" key="1">
    <citation type="journal article" date="2011" name="J. Bacteriol.">
        <title>Complete genome sequence of Methanosaeta concilii, a specialist in aceticlastic methanogenesis.</title>
        <authorList>
            <person name="Barber R.D."/>
            <person name="Zhang L."/>
            <person name="Harnack M."/>
            <person name="Olson M.V."/>
            <person name="Kaul R."/>
            <person name="Ingram-Smith C."/>
            <person name="Smith K.S."/>
        </authorList>
    </citation>
    <scope>NUCLEOTIDE SEQUENCE [LARGE SCALE GENOMIC DNA]</scope>
    <source>
        <strain evidence="6">ATCC 5969 / DSM 3671 / JCM 10134 / NBRC 103675 / OCM 69 / GP-6</strain>
        <strain evidence="4">GP6</strain>
    </source>
</reference>
<organism evidence="4 6">
    <name type="scientific">Methanothrix soehngenii (strain ATCC 5969 / DSM 3671 / JCM 10134 / NBRC 103675 / OCM 69 / GP-6)</name>
    <name type="common">Methanosaeta concilii</name>
    <dbReference type="NCBI Taxonomy" id="990316"/>
    <lineage>
        <taxon>Archaea</taxon>
        <taxon>Methanobacteriati</taxon>
        <taxon>Methanobacteriota</taxon>
        <taxon>Stenosarchaea group</taxon>
        <taxon>Methanomicrobia</taxon>
        <taxon>Methanotrichales</taxon>
        <taxon>Methanotrichaceae</taxon>
        <taxon>Methanothrix</taxon>
    </lineage>
</organism>
<accession>F4BUL3</accession>
<gene>
    <name evidence="4" type="ordered locus">MCON_0188</name>
    <name evidence="5" type="ordered locus">MCON_2327</name>
</gene>
<feature type="domain" description="Transposase IS204/IS1001/IS1096/IS1165 helix-turn-helix" evidence="2">
    <location>
        <begin position="95"/>
        <end position="144"/>
    </location>
</feature>
<dbReference type="EMBL" id="CP002565">
    <property type="protein sequence ID" value="AEB68803.1"/>
    <property type="molecule type" value="Genomic_DNA"/>
</dbReference>
<dbReference type="PANTHER" id="PTHR33498:SF1">
    <property type="entry name" value="TRANSPOSASE FOR INSERTION SEQUENCE ELEMENT IS1557"/>
    <property type="match status" value="1"/>
</dbReference>
<dbReference type="Pfam" id="PF14690">
    <property type="entry name" value="Zn_ribbon_ISL3"/>
    <property type="match status" value="1"/>
</dbReference>
<dbReference type="EMBL" id="CP002565">
    <property type="protein sequence ID" value="AEB67088.1"/>
    <property type="molecule type" value="Genomic_DNA"/>
</dbReference>
<dbReference type="InterPro" id="IPR029261">
    <property type="entry name" value="Transposase_Znf"/>
</dbReference>